<dbReference type="eggNOG" id="COG0484">
    <property type="taxonomic scope" value="Bacteria"/>
</dbReference>
<dbReference type="PROSITE" id="PS50076">
    <property type="entry name" value="DNAJ_2"/>
    <property type="match status" value="1"/>
</dbReference>
<dbReference type="PRINTS" id="PR00625">
    <property type="entry name" value="JDOMAIN"/>
</dbReference>
<feature type="region of interest" description="Disordered" evidence="2">
    <location>
        <begin position="74"/>
        <end position="93"/>
    </location>
</feature>
<reference evidence="4 5" key="2">
    <citation type="journal article" date="2012" name="Int. J. Syst. Evol. Microbiol.">
        <title>Magnetococcus marinus gen. nov., sp. nov., a marine, magnetotactic bacterium that represents a novel lineage (Magnetococcaceae fam. nov.; Magnetococcales ord. nov.) at the base of the Alphaproteobacteria.</title>
        <authorList>
            <person name="Bazylinski D.A."/>
            <person name="Williams T.J."/>
            <person name="Lefevre C.T."/>
            <person name="Berg R.J."/>
            <person name="Zhang C.L."/>
            <person name="Bowser S.S."/>
            <person name="Dean A.J."/>
            <person name="Beveridge T.J."/>
        </authorList>
    </citation>
    <scope>NUCLEOTIDE SEQUENCE [LARGE SCALE GENOMIC DNA]</scope>
    <source>
        <strain evidence="5">ATCC BAA-1437 / JCM 17883 / MC-1</strain>
    </source>
</reference>
<dbReference type="Pfam" id="PF00226">
    <property type="entry name" value="DnaJ"/>
    <property type="match status" value="1"/>
</dbReference>
<feature type="compositionally biased region" description="Polar residues" evidence="2">
    <location>
        <begin position="74"/>
        <end position="85"/>
    </location>
</feature>
<dbReference type="OrthoDB" id="9779889at2"/>
<name>A0L866_MAGMM</name>
<evidence type="ECO:0000256" key="2">
    <source>
        <dbReference type="SAM" id="MobiDB-lite"/>
    </source>
</evidence>
<dbReference type="Proteomes" id="UP000002586">
    <property type="component" value="Chromosome"/>
</dbReference>
<dbReference type="GO" id="GO:0051082">
    <property type="term" value="F:unfolded protein binding"/>
    <property type="evidence" value="ECO:0007669"/>
    <property type="project" value="InterPro"/>
</dbReference>
<evidence type="ECO:0000313" key="4">
    <source>
        <dbReference type="EMBL" id="ABK44159.1"/>
    </source>
</evidence>
<dbReference type="HOGENOM" id="CLU_017633_0_0_5"/>
<dbReference type="CDD" id="cd10747">
    <property type="entry name" value="DnaJ_C"/>
    <property type="match status" value="1"/>
</dbReference>
<dbReference type="KEGG" id="mgm:Mmc1_1650"/>
<dbReference type="InterPro" id="IPR036869">
    <property type="entry name" value="J_dom_sf"/>
</dbReference>
<dbReference type="Gene3D" id="2.60.260.20">
    <property type="entry name" value="Urease metallochaperone UreE, N-terminal domain"/>
    <property type="match status" value="2"/>
</dbReference>
<dbReference type="RefSeq" id="WP_011713307.1">
    <property type="nucleotide sequence ID" value="NC_008576.1"/>
</dbReference>
<dbReference type="InterPro" id="IPR001623">
    <property type="entry name" value="DnaJ_domain"/>
</dbReference>
<dbReference type="Gene3D" id="1.10.287.110">
    <property type="entry name" value="DnaJ domain"/>
    <property type="match status" value="1"/>
</dbReference>
<dbReference type="CDD" id="cd06257">
    <property type="entry name" value="DnaJ"/>
    <property type="match status" value="1"/>
</dbReference>
<dbReference type="InterPro" id="IPR008971">
    <property type="entry name" value="HSP40/DnaJ_pept-bd"/>
</dbReference>
<proteinExistence type="predicted"/>
<dbReference type="PANTHER" id="PTHR43096:SF52">
    <property type="entry name" value="DNAJ HOMOLOG 1, MITOCHONDRIAL-RELATED"/>
    <property type="match status" value="1"/>
</dbReference>
<evidence type="ECO:0000313" key="5">
    <source>
        <dbReference type="Proteomes" id="UP000002586"/>
    </source>
</evidence>
<dbReference type="PANTHER" id="PTHR43096">
    <property type="entry name" value="DNAJ HOMOLOG 1, MITOCHONDRIAL-RELATED"/>
    <property type="match status" value="1"/>
</dbReference>
<keyword evidence="5" id="KW-1185">Reference proteome</keyword>
<dbReference type="SMART" id="SM00271">
    <property type="entry name" value="DnaJ"/>
    <property type="match status" value="1"/>
</dbReference>
<dbReference type="GO" id="GO:0042026">
    <property type="term" value="P:protein refolding"/>
    <property type="evidence" value="ECO:0007669"/>
    <property type="project" value="TreeGrafter"/>
</dbReference>
<evidence type="ECO:0000256" key="1">
    <source>
        <dbReference type="ARBA" id="ARBA00023186"/>
    </source>
</evidence>
<keyword evidence="4" id="KW-0346">Stress response</keyword>
<dbReference type="EMBL" id="CP000471">
    <property type="protein sequence ID" value="ABK44159.1"/>
    <property type="molecule type" value="Genomic_DNA"/>
</dbReference>
<dbReference type="FunFam" id="2.60.260.20:FF:000013">
    <property type="entry name" value="DnaJ subfamily B member 11"/>
    <property type="match status" value="1"/>
</dbReference>
<protein>
    <submittedName>
        <fullName evidence="4">Heat shock protein DnaJ domain protein</fullName>
    </submittedName>
</protein>
<dbReference type="SUPFAM" id="SSF46565">
    <property type="entry name" value="Chaperone J-domain"/>
    <property type="match status" value="1"/>
</dbReference>
<dbReference type="InterPro" id="IPR018253">
    <property type="entry name" value="DnaJ_domain_CS"/>
</dbReference>
<dbReference type="AlphaFoldDB" id="A0L866"/>
<dbReference type="GO" id="GO:0005737">
    <property type="term" value="C:cytoplasm"/>
    <property type="evidence" value="ECO:0007669"/>
    <property type="project" value="TreeGrafter"/>
</dbReference>
<dbReference type="Pfam" id="PF01556">
    <property type="entry name" value="DnaJ_C"/>
    <property type="match status" value="1"/>
</dbReference>
<dbReference type="SUPFAM" id="SSF49493">
    <property type="entry name" value="HSP40/DnaJ peptide-binding domain"/>
    <property type="match status" value="2"/>
</dbReference>
<evidence type="ECO:0000259" key="3">
    <source>
        <dbReference type="PROSITE" id="PS50076"/>
    </source>
</evidence>
<accession>A0L866</accession>
<sequence>MAMMEQDFYRRLNVPSSATPLQIRDAYRRLARQFHPDVSPIPQAEDLFKALGEAYEVLRDPQKRAQYDRTQGSYIWPNTRQSPPKSGTPAGKPHHVEAKLIVPLEVAYRGEIHQVRLNLRELGGDRLIQVQIPRGVVHGDRIRVYNQVRANPLKGISGGDILFNVETPPHPHFQLEGYDLYSSLTLSPWEAALGEPVQFKSLGGTIRVHIPAGSSSGQLIRIRGRGFPKPGFGQCGDLYLRLNIALPKQLNNAEKRLYRKLAKKSDFNPRGN</sequence>
<dbReference type="InterPro" id="IPR002939">
    <property type="entry name" value="DnaJ_C"/>
</dbReference>
<keyword evidence="1" id="KW-0143">Chaperone</keyword>
<dbReference type="STRING" id="156889.Mmc1_1650"/>
<feature type="domain" description="J" evidence="3">
    <location>
        <begin position="7"/>
        <end position="71"/>
    </location>
</feature>
<gene>
    <name evidence="4" type="ordered locus">Mmc1_1650</name>
</gene>
<reference evidence="5" key="1">
    <citation type="journal article" date="2009" name="Appl. Environ. Microbiol.">
        <title>Complete genome sequence of the chemolithoautotrophic marine magnetotactic coccus strain MC-1.</title>
        <authorList>
            <person name="Schubbe S."/>
            <person name="Williams T.J."/>
            <person name="Xie G."/>
            <person name="Kiss H.E."/>
            <person name="Brettin T.S."/>
            <person name="Martinez D."/>
            <person name="Ross C.A."/>
            <person name="Schuler D."/>
            <person name="Cox B.L."/>
            <person name="Nealson K.H."/>
            <person name="Bazylinski D.A."/>
        </authorList>
    </citation>
    <scope>NUCLEOTIDE SEQUENCE [LARGE SCALE GENOMIC DNA]</scope>
    <source>
        <strain evidence="5">ATCC BAA-1437 / JCM 17883 / MC-1</strain>
    </source>
</reference>
<organism evidence="4 5">
    <name type="scientific">Magnetococcus marinus (strain ATCC BAA-1437 / JCM 17883 / MC-1)</name>
    <dbReference type="NCBI Taxonomy" id="156889"/>
    <lineage>
        <taxon>Bacteria</taxon>
        <taxon>Pseudomonadati</taxon>
        <taxon>Pseudomonadota</taxon>
        <taxon>Magnetococcia</taxon>
        <taxon>Magnetococcales</taxon>
        <taxon>Magnetococcaceae</taxon>
        <taxon>Magnetococcus</taxon>
    </lineage>
</organism>
<dbReference type="PROSITE" id="PS00636">
    <property type="entry name" value="DNAJ_1"/>
    <property type="match status" value="1"/>
</dbReference>